<dbReference type="Pfam" id="PF03221">
    <property type="entry name" value="HTH_Tnp_Tc5"/>
    <property type="match status" value="1"/>
</dbReference>
<dbReference type="Gene3D" id="1.10.10.60">
    <property type="entry name" value="Homeodomain-like"/>
    <property type="match status" value="1"/>
</dbReference>
<organism evidence="4 5">
    <name type="scientific">Phytophthora palmivora</name>
    <dbReference type="NCBI Taxonomy" id="4796"/>
    <lineage>
        <taxon>Eukaryota</taxon>
        <taxon>Sar</taxon>
        <taxon>Stramenopiles</taxon>
        <taxon>Oomycota</taxon>
        <taxon>Peronosporomycetes</taxon>
        <taxon>Peronosporales</taxon>
        <taxon>Peronosporaceae</taxon>
        <taxon>Phytophthora</taxon>
    </lineage>
</organism>
<keyword evidence="5" id="KW-1185">Reference proteome</keyword>
<evidence type="ECO:0000313" key="5">
    <source>
        <dbReference type="Proteomes" id="UP000237271"/>
    </source>
</evidence>
<reference evidence="4 5" key="1">
    <citation type="journal article" date="2017" name="Genome Biol. Evol.">
        <title>Phytophthora megakarya and P. palmivora, closely related causal agents of cacao black pod rot, underwent increases in genome sizes and gene numbers by different mechanisms.</title>
        <authorList>
            <person name="Ali S.S."/>
            <person name="Shao J."/>
            <person name="Lary D.J."/>
            <person name="Kronmiller B."/>
            <person name="Shen D."/>
            <person name="Strem M.D."/>
            <person name="Amoako-Attah I."/>
            <person name="Akrofi A.Y."/>
            <person name="Begoude B.A."/>
            <person name="Ten Hoopen G.M."/>
            <person name="Coulibaly K."/>
            <person name="Kebe B.I."/>
            <person name="Melnick R.L."/>
            <person name="Guiltinan M.J."/>
            <person name="Tyler B.M."/>
            <person name="Meinhardt L.W."/>
            <person name="Bailey B.A."/>
        </authorList>
    </citation>
    <scope>NUCLEOTIDE SEQUENCE [LARGE SCALE GENOMIC DNA]</scope>
    <source>
        <strain evidence="5">sbr112.9</strain>
    </source>
</reference>
<dbReference type="GO" id="GO:0003677">
    <property type="term" value="F:DNA binding"/>
    <property type="evidence" value="ECO:0007669"/>
    <property type="project" value="UniProtKB-KW"/>
</dbReference>
<dbReference type="PANTHER" id="PTHR19303">
    <property type="entry name" value="TRANSPOSON"/>
    <property type="match status" value="1"/>
</dbReference>
<dbReference type="PANTHER" id="PTHR19303:SF57">
    <property type="entry name" value="HTH CENPB-TYPE DOMAIN-CONTAINING PROTEIN"/>
    <property type="match status" value="1"/>
</dbReference>
<feature type="compositionally biased region" description="Basic residues" evidence="2">
    <location>
        <begin position="1"/>
        <end position="14"/>
    </location>
</feature>
<protein>
    <recommendedName>
        <fullName evidence="3">HTH CENPB-type domain-containing protein</fullName>
    </recommendedName>
</protein>
<feature type="domain" description="HTH CENPB-type" evidence="3">
    <location>
        <begin position="89"/>
        <end position="162"/>
    </location>
</feature>
<keyword evidence="1" id="KW-0238">DNA-binding</keyword>
<dbReference type="InterPro" id="IPR006600">
    <property type="entry name" value="HTH_CenpB_DNA-bd_dom"/>
</dbReference>
<gene>
    <name evidence="4" type="ORF">PHPALM_7085</name>
</gene>
<feature type="region of interest" description="Disordered" evidence="2">
    <location>
        <begin position="1"/>
        <end position="28"/>
    </location>
</feature>
<dbReference type="GO" id="GO:0005634">
    <property type="term" value="C:nucleus"/>
    <property type="evidence" value="ECO:0007669"/>
    <property type="project" value="TreeGrafter"/>
</dbReference>
<dbReference type="PROSITE" id="PS51253">
    <property type="entry name" value="HTH_CENPB"/>
    <property type="match status" value="1"/>
</dbReference>
<dbReference type="InterPro" id="IPR050863">
    <property type="entry name" value="CenT-Element_Derived"/>
</dbReference>
<name>A0A2P4YD75_9STRA</name>
<accession>A0A2P4YD75</accession>
<sequence>MAPVRRHRPGRKHGPNGTGQRKQTFSRTRETYETKLAIINHYALYKDMKRTLAKFYLGIEEKARETKRRSVHFFWEKAEIEAHSAPSCRAAGTGTTLSMGVEDELVLWIQALRNEGVPVPAFTLQEKALEVAEASGIDLALFKATWTFWHMFLLRHALSQSNPPGATVAARCASSGCLISYTMLMSDHGVDRVYNAVQTAVLFEYIPKQTVSMRGQKIVQGKARVTLILLGDSAGVKYTPIFVTKSIPSGKPDTAGENIALRHGFGKHVWKEISELPAANDVVVYTNTKGWRNYTLSLTFLSYHFSGRADTDKPDDLSAHWTDEVQRAAKELNVILVKIPTGCIGVCQPANISWNRSLKAYMRSKWVVDLQEQL</sequence>
<dbReference type="EMBL" id="NCKW01003658">
    <property type="protein sequence ID" value="POM75767.1"/>
    <property type="molecule type" value="Genomic_DNA"/>
</dbReference>
<evidence type="ECO:0000313" key="4">
    <source>
        <dbReference type="EMBL" id="POM75767.1"/>
    </source>
</evidence>
<dbReference type="OrthoDB" id="124165at2759"/>
<dbReference type="Proteomes" id="UP000237271">
    <property type="component" value="Unassembled WGS sequence"/>
</dbReference>
<evidence type="ECO:0000256" key="2">
    <source>
        <dbReference type="SAM" id="MobiDB-lite"/>
    </source>
</evidence>
<comment type="caution">
    <text evidence="4">The sequence shown here is derived from an EMBL/GenBank/DDBJ whole genome shotgun (WGS) entry which is preliminary data.</text>
</comment>
<dbReference type="AlphaFoldDB" id="A0A2P4YD75"/>
<evidence type="ECO:0000259" key="3">
    <source>
        <dbReference type="PROSITE" id="PS51253"/>
    </source>
</evidence>
<proteinExistence type="predicted"/>
<evidence type="ECO:0000256" key="1">
    <source>
        <dbReference type="ARBA" id="ARBA00023125"/>
    </source>
</evidence>